<keyword evidence="1" id="KW-0175">Coiled coil</keyword>
<dbReference type="GO" id="GO:0046061">
    <property type="term" value="P:dATP catabolic process"/>
    <property type="evidence" value="ECO:0007669"/>
    <property type="project" value="TreeGrafter"/>
</dbReference>
<dbReference type="InterPro" id="IPR004518">
    <property type="entry name" value="MazG-like_dom"/>
</dbReference>
<dbReference type="SUPFAM" id="SSF101386">
    <property type="entry name" value="all-alpha NTP pyrophosphatases"/>
    <property type="match status" value="2"/>
</dbReference>
<dbReference type="FunFam" id="1.10.287.1080:FF:000001">
    <property type="entry name" value="Nucleoside triphosphate pyrophosphohydrolase"/>
    <property type="match status" value="1"/>
</dbReference>
<dbReference type="GO" id="GO:0006203">
    <property type="term" value="P:dGTP catabolic process"/>
    <property type="evidence" value="ECO:0007669"/>
    <property type="project" value="TreeGrafter"/>
</dbReference>
<dbReference type="PANTHER" id="PTHR30522">
    <property type="entry name" value="NUCLEOSIDE TRIPHOSPHATE PYROPHOSPHOHYDROLASE"/>
    <property type="match status" value="1"/>
</dbReference>
<gene>
    <name evidence="3" type="ORF">LCGC14_0891220</name>
</gene>
<dbReference type="GO" id="GO:0046076">
    <property type="term" value="P:dTTP catabolic process"/>
    <property type="evidence" value="ECO:0007669"/>
    <property type="project" value="TreeGrafter"/>
</dbReference>
<dbReference type="InterPro" id="IPR048011">
    <property type="entry name" value="NTP-PPase_MazG-like_C"/>
</dbReference>
<dbReference type="CDD" id="cd11529">
    <property type="entry name" value="NTP-PPase_MazG_Cterm"/>
    <property type="match status" value="1"/>
</dbReference>
<dbReference type="AlphaFoldDB" id="A0A0F9RIJ1"/>
<dbReference type="PANTHER" id="PTHR30522:SF0">
    <property type="entry name" value="NUCLEOSIDE TRIPHOSPHATE PYROPHOSPHOHYDROLASE"/>
    <property type="match status" value="1"/>
</dbReference>
<dbReference type="InterPro" id="IPR011551">
    <property type="entry name" value="NTP_PyrPHydrolase_MazG"/>
</dbReference>
<dbReference type="GO" id="GO:0046047">
    <property type="term" value="P:TTP catabolic process"/>
    <property type="evidence" value="ECO:0007669"/>
    <property type="project" value="TreeGrafter"/>
</dbReference>
<feature type="domain" description="NTP pyrophosphohydrolase MazG-like" evidence="2">
    <location>
        <begin position="33"/>
        <end position="106"/>
    </location>
</feature>
<proteinExistence type="predicted"/>
<feature type="domain" description="NTP pyrophosphohydrolase MazG-like" evidence="2">
    <location>
        <begin position="169"/>
        <end position="228"/>
    </location>
</feature>
<reference evidence="3" key="1">
    <citation type="journal article" date="2015" name="Nature">
        <title>Complex archaea that bridge the gap between prokaryotes and eukaryotes.</title>
        <authorList>
            <person name="Spang A."/>
            <person name="Saw J.H."/>
            <person name="Jorgensen S.L."/>
            <person name="Zaremba-Niedzwiedzka K."/>
            <person name="Martijn J."/>
            <person name="Lind A.E."/>
            <person name="van Eijk R."/>
            <person name="Schleper C."/>
            <person name="Guy L."/>
            <person name="Ettema T.J."/>
        </authorList>
    </citation>
    <scope>NUCLEOTIDE SEQUENCE</scope>
</reference>
<dbReference type="EMBL" id="LAZR01002854">
    <property type="protein sequence ID" value="KKN24801.1"/>
    <property type="molecule type" value="Genomic_DNA"/>
</dbReference>
<evidence type="ECO:0000313" key="3">
    <source>
        <dbReference type="EMBL" id="KKN24801.1"/>
    </source>
</evidence>
<dbReference type="Gene3D" id="1.10.287.1080">
    <property type="entry name" value="MazG-like"/>
    <property type="match status" value="2"/>
</dbReference>
<dbReference type="GO" id="GO:0006950">
    <property type="term" value="P:response to stress"/>
    <property type="evidence" value="ECO:0007669"/>
    <property type="project" value="UniProtKB-ARBA"/>
</dbReference>
<protein>
    <recommendedName>
        <fullName evidence="2">NTP pyrophosphohydrolase MazG-like domain-containing protein</fullName>
    </recommendedName>
</protein>
<dbReference type="InterPro" id="IPR048015">
    <property type="entry name" value="NTP-PPase_MazG-like_N"/>
</dbReference>
<name>A0A0F9RIJ1_9ZZZZ</name>
<organism evidence="3">
    <name type="scientific">marine sediment metagenome</name>
    <dbReference type="NCBI Taxonomy" id="412755"/>
    <lineage>
        <taxon>unclassified sequences</taxon>
        <taxon>metagenomes</taxon>
        <taxon>ecological metagenomes</taxon>
    </lineage>
</organism>
<accession>A0A0F9RIJ1</accession>
<dbReference type="Pfam" id="PF03819">
    <property type="entry name" value="MazG"/>
    <property type="match status" value="2"/>
</dbReference>
<dbReference type="GO" id="GO:0047429">
    <property type="term" value="F:nucleoside triphosphate diphosphatase activity"/>
    <property type="evidence" value="ECO:0007669"/>
    <property type="project" value="InterPro"/>
</dbReference>
<evidence type="ECO:0000259" key="2">
    <source>
        <dbReference type="Pfam" id="PF03819"/>
    </source>
</evidence>
<evidence type="ECO:0000256" key="1">
    <source>
        <dbReference type="SAM" id="Coils"/>
    </source>
</evidence>
<comment type="caution">
    <text evidence="3">The sequence shown here is derived from an EMBL/GenBank/DDBJ whole genome shotgun (WGS) entry which is preliminary data.</text>
</comment>
<dbReference type="NCBIfam" id="NF007113">
    <property type="entry name" value="PRK09562.1"/>
    <property type="match status" value="1"/>
</dbReference>
<feature type="coiled-coil region" evidence="1">
    <location>
        <begin position="221"/>
        <end position="248"/>
    </location>
</feature>
<sequence length="262" mass="30576">MKETKNAGKKFEQLVEILDDLRSEKGCPWDREQDEKSIANYFLEEVYEAVDAISAGDARSLTEELGDVIMEVVFLARIFKEKEKFSISDVLEGINQKMIRRHPHVFAQKRIRTSEKVIDEWYRQKKEEKSRQSILDGLAKCSPSLIEAFQIGSRASSCGFDWEQPLDALKKAKEEISELEKALEEKKEDEIFQEIGDVFFSMANVSRLLGINPEIALRQANKKFIKRFKFIEKKLEKKEKKLSEVTLEEMDEIWEESKDKIK</sequence>
<dbReference type="CDD" id="cd11528">
    <property type="entry name" value="NTP-PPase_MazG_Nterm"/>
    <property type="match status" value="1"/>
</dbReference>
<dbReference type="GO" id="GO:0046081">
    <property type="term" value="P:dUTP catabolic process"/>
    <property type="evidence" value="ECO:0007669"/>
    <property type="project" value="TreeGrafter"/>
</dbReference>
<dbReference type="NCBIfam" id="TIGR00444">
    <property type="entry name" value="mazG"/>
    <property type="match status" value="1"/>
</dbReference>
<dbReference type="GO" id="GO:0046052">
    <property type="term" value="P:UTP catabolic process"/>
    <property type="evidence" value="ECO:0007669"/>
    <property type="project" value="TreeGrafter"/>
</dbReference>